<name>B9RSC2_RICCO</name>
<dbReference type="EMBL" id="EQ973809">
    <property type="protein sequence ID" value="EEF45736.1"/>
    <property type="molecule type" value="Genomic_DNA"/>
</dbReference>
<keyword evidence="2" id="KW-1185">Reference proteome</keyword>
<reference evidence="2" key="1">
    <citation type="journal article" date="2010" name="Nat. Biotechnol.">
        <title>Draft genome sequence of the oilseed species Ricinus communis.</title>
        <authorList>
            <person name="Chan A.P."/>
            <person name="Crabtree J."/>
            <person name="Zhao Q."/>
            <person name="Lorenzi H."/>
            <person name="Orvis J."/>
            <person name="Puiu D."/>
            <person name="Melake-Berhan A."/>
            <person name="Jones K.M."/>
            <person name="Redman J."/>
            <person name="Chen G."/>
            <person name="Cahoon E.B."/>
            <person name="Gedil M."/>
            <person name="Stanke M."/>
            <person name="Haas B.J."/>
            <person name="Wortman J.R."/>
            <person name="Fraser-Liggett C.M."/>
            <person name="Ravel J."/>
            <person name="Rabinowicz P.D."/>
        </authorList>
    </citation>
    <scope>NUCLEOTIDE SEQUENCE [LARGE SCALE GENOMIC DNA]</scope>
    <source>
        <strain evidence="2">cv. Hale</strain>
    </source>
</reference>
<dbReference type="AlphaFoldDB" id="B9RSC2"/>
<protein>
    <submittedName>
        <fullName evidence="1">Uncharacterized protein</fullName>
    </submittedName>
</protein>
<sequence length="107" mass="11980">MAQVRVHCGGVCLMVHCIVDAMAFDECPFLIESFMYHCWYFGDRIKEWSASPTVRSIPYALTLLGTVMAIGKVANEELEEAHAMTLFEGPGSQTLSYAEYTIVLPLR</sequence>
<proteinExistence type="predicted"/>
<dbReference type="Proteomes" id="UP000008311">
    <property type="component" value="Unassembled WGS sequence"/>
</dbReference>
<dbReference type="InParanoid" id="B9RSC2"/>
<accession>B9RSC2</accession>
<gene>
    <name evidence="1" type="ORF">RCOM_1473210</name>
</gene>
<evidence type="ECO:0000313" key="1">
    <source>
        <dbReference type="EMBL" id="EEF45736.1"/>
    </source>
</evidence>
<organism evidence="1 2">
    <name type="scientific">Ricinus communis</name>
    <name type="common">Castor bean</name>
    <dbReference type="NCBI Taxonomy" id="3988"/>
    <lineage>
        <taxon>Eukaryota</taxon>
        <taxon>Viridiplantae</taxon>
        <taxon>Streptophyta</taxon>
        <taxon>Embryophyta</taxon>
        <taxon>Tracheophyta</taxon>
        <taxon>Spermatophyta</taxon>
        <taxon>Magnoliopsida</taxon>
        <taxon>eudicotyledons</taxon>
        <taxon>Gunneridae</taxon>
        <taxon>Pentapetalae</taxon>
        <taxon>rosids</taxon>
        <taxon>fabids</taxon>
        <taxon>Malpighiales</taxon>
        <taxon>Euphorbiaceae</taxon>
        <taxon>Acalyphoideae</taxon>
        <taxon>Acalypheae</taxon>
        <taxon>Ricinus</taxon>
    </lineage>
</organism>
<evidence type="ECO:0000313" key="2">
    <source>
        <dbReference type="Proteomes" id="UP000008311"/>
    </source>
</evidence>